<dbReference type="InterPro" id="IPR054722">
    <property type="entry name" value="PolX-like_BBD"/>
</dbReference>
<evidence type="ECO:0000259" key="3">
    <source>
        <dbReference type="Pfam" id="PF22936"/>
    </source>
</evidence>
<gene>
    <name evidence="5" type="primary">LOC104698730</name>
</gene>
<dbReference type="PANTHER" id="PTHR42648">
    <property type="entry name" value="TRANSPOSASE, PUTATIVE-RELATED"/>
    <property type="match status" value="1"/>
</dbReference>
<dbReference type="InterPro" id="IPR039537">
    <property type="entry name" value="Retrotran_Ty1/copia-like"/>
</dbReference>
<evidence type="ECO:0000313" key="5">
    <source>
        <dbReference type="RefSeq" id="XP_010412437.1"/>
    </source>
</evidence>
<dbReference type="InterPro" id="IPR036397">
    <property type="entry name" value="RNaseH_sf"/>
</dbReference>
<evidence type="ECO:0000256" key="1">
    <source>
        <dbReference type="ARBA" id="ARBA00022670"/>
    </source>
</evidence>
<protein>
    <submittedName>
        <fullName evidence="5">Uncharacterized protein LOC104698730</fullName>
    </submittedName>
</protein>
<dbReference type="Pfam" id="PF22936">
    <property type="entry name" value="Pol_BBD"/>
    <property type="match status" value="1"/>
</dbReference>
<dbReference type="InterPro" id="IPR012337">
    <property type="entry name" value="RNaseH-like_sf"/>
</dbReference>
<dbReference type="Proteomes" id="UP000694864">
    <property type="component" value="Chromosome 6"/>
</dbReference>
<reference evidence="4" key="1">
    <citation type="journal article" date="2014" name="Nat. Commun.">
        <title>The emerging biofuel crop Camelina sativa retains a highly undifferentiated hexaploid genome structure.</title>
        <authorList>
            <person name="Kagale S."/>
            <person name="Koh C."/>
            <person name="Nixon J."/>
            <person name="Bollina V."/>
            <person name="Clarke W.E."/>
            <person name="Tuteja R."/>
            <person name="Spillane C."/>
            <person name="Robinson S.J."/>
            <person name="Links M.G."/>
            <person name="Clarke C."/>
            <person name="Higgins E.E."/>
            <person name="Huebert T."/>
            <person name="Sharpe A.G."/>
            <person name="Parkin I.A."/>
        </authorList>
    </citation>
    <scope>NUCLEOTIDE SEQUENCE [LARGE SCALE GENOMIC DNA]</scope>
    <source>
        <strain evidence="4">cv. DH55</strain>
    </source>
</reference>
<organism evidence="4 5">
    <name type="scientific">Camelina sativa</name>
    <name type="common">False flax</name>
    <name type="synonym">Myagrum sativum</name>
    <dbReference type="NCBI Taxonomy" id="90675"/>
    <lineage>
        <taxon>Eukaryota</taxon>
        <taxon>Viridiplantae</taxon>
        <taxon>Streptophyta</taxon>
        <taxon>Embryophyta</taxon>
        <taxon>Tracheophyta</taxon>
        <taxon>Spermatophyta</taxon>
        <taxon>Magnoliopsida</taxon>
        <taxon>eudicotyledons</taxon>
        <taxon>Gunneridae</taxon>
        <taxon>Pentapetalae</taxon>
        <taxon>rosids</taxon>
        <taxon>malvids</taxon>
        <taxon>Brassicales</taxon>
        <taxon>Brassicaceae</taxon>
        <taxon>Camelineae</taxon>
        <taxon>Camelina</taxon>
    </lineage>
</organism>
<feature type="region of interest" description="Disordered" evidence="2">
    <location>
        <begin position="150"/>
        <end position="198"/>
    </location>
</feature>
<sequence>MWASLQRRFSVIDDTRIHQLHSDIAACKQNDDEVEVYFSKLRIMWDDLADFEKGFTCCCTTANCESMVNYEKMREKLRVHQVLMGLDNSLIQEERHINAMRTTEDRTPVVGFSATTSASSQQYHSVSSVSSAQASASRFVKRTTVCSHCDKSSDGRGSFGRGRGASNQGRGRGGRGSGFRASHTQLGDSFSSVDTSSSGIPNFTTDQWATLEQFVKKQGTNTKPAGKTEKLLLFGKERRHDIIIDSGASHHMTGDLYLITDVITIAPCPIALPNGQITWATKHGSLNLGGRLVLSKVFFASCLTITLISVAQLLRDVAGFVLFTKKFCVIQDLGSKTLIGAGKERDGVYHYEGAVAVQAGHMGTLQTRDLWHHRMRHPSSRVLSVLGSIGGFSNSVGSFEQSCGGPYKEPSTCGARYFLTIVDDCSRAVWAVLLLEKKEASQALKTFCMFTERQFNKQVKTVR</sequence>
<dbReference type="SUPFAM" id="SSF53098">
    <property type="entry name" value="Ribonuclease H-like"/>
    <property type="match status" value="1"/>
</dbReference>
<name>A0ABM0SKG0_CAMSA</name>
<evidence type="ECO:0000256" key="2">
    <source>
        <dbReference type="SAM" id="MobiDB-lite"/>
    </source>
</evidence>
<evidence type="ECO:0000313" key="4">
    <source>
        <dbReference type="Proteomes" id="UP000694864"/>
    </source>
</evidence>
<dbReference type="Gene3D" id="3.30.420.10">
    <property type="entry name" value="Ribonuclease H-like superfamily/Ribonuclease H"/>
    <property type="match status" value="1"/>
</dbReference>
<keyword evidence="1" id="KW-0645">Protease</keyword>
<keyword evidence="1" id="KW-0378">Hydrolase</keyword>
<dbReference type="PANTHER" id="PTHR42648:SF31">
    <property type="entry name" value="RNA-DIRECTED DNA POLYMERASE"/>
    <property type="match status" value="1"/>
</dbReference>
<reference evidence="5" key="2">
    <citation type="submission" date="2025-08" db="UniProtKB">
        <authorList>
            <consortium name="RefSeq"/>
        </authorList>
    </citation>
    <scope>IDENTIFICATION</scope>
    <source>
        <tissue evidence="5">Leaf</tissue>
    </source>
</reference>
<keyword evidence="4" id="KW-1185">Reference proteome</keyword>
<feature type="compositionally biased region" description="Low complexity" evidence="2">
    <location>
        <begin position="189"/>
        <end position="198"/>
    </location>
</feature>
<proteinExistence type="predicted"/>
<dbReference type="RefSeq" id="XP_010412437.1">
    <property type="nucleotide sequence ID" value="XM_010414135.1"/>
</dbReference>
<accession>A0ABM0SKG0</accession>
<dbReference type="GeneID" id="104698730"/>
<feature type="domain" description="Retrovirus-related Pol polyprotein from transposon TNT 1-94-like beta-barrel" evidence="3">
    <location>
        <begin position="243"/>
        <end position="314"/>
    </location>
</feature>